<keyword evidence="4" id="KW-0614">Plasmid</keyword>
<name>A0A6N1ARW4_9PROT</name>
<organism evidence="4 5">
    <name type="scientific">Azospirillum oryzae</name>
    <dbReference type="NCBI Taxonomy" id="286727"/>
    <lineage>
        <taxon>Bacteria</taxon>
        <taxon>Pseudomonadati</taxon>
        <taxon>Pseudomonadota</taxon>
        <taxon>Alphaproteobacteria</taxon>
        <taxon>Rhodospirillales</taxon>
        <taxon>Azospirillaceae</taxon>
        <taxon>Azospirillum</taxon>
    </lineage>
</organism>
<evidence type="ECO:0000259" key="2">
    <source>
        <dbReference type="Pfam" id="PF26381"/>
    </source>
</evidence>
<evidence type="ECO:0000256" key="1">
    <source>
        <dbReference type="SAM" id="MobiDB-lite"/>
    </source>
</evidence>
<geneLocation type="plasmid" evidence="4 5">
    <name>unnamed6</name>
</geneLocation>
<dbReference type="KEGG" id="aoz:HUE56_28190"/>
<feature type="compositionally biased region" description="Pro residues" evidence="1">
    <location>
        <begin position="1163"/>
        <end position="1172"/>
    </location>
</feature>
<dbReference type="Proteomes" id="UP000509702">
    <property type="component" value="Plasmid unnamed6"/>
</dbReference>
<dbReference type="AlphaFoldDB" id="A0A6N1ARW4"/>
<dbReference type="OrthoDB" id="3201900at2"/>
<gene>
    <name evidence="4" type="ORF">HUE56_28190</name>
</gene>
<dbReference type="InterPro" id="IPR058747">
    <property type="entry name" value="PglY_C"/>
</dbReference>
<evidence type="ECO:0000313" key="5">
    <source>
        <dbReference type="Proteomes" id="UP000509702"/>
    </source>
</evidence>
<proteinExistence type="predicted"/>
<keyword evidence="5" id="KW-1185">Reference proteome</keyword>
<dbReference type="EMBL" id="CP054621">
    <property type="protein sequence ID" value="QKS54336.1"/>
    <property type="molecule type" value="Genomic_DNA"/>
</dbReference>
<reference evidence="4 5" key="1">
    <citation type="submission" date="2020-06" db="EMBL/GenBank/DDBJ databases">
        <title>Complete genome of Azosprillum oryzae KACC14407.</title>
        <authorList>
            <person name="Kim M."/>
            <person name="Park Y.-J."/>
            <person name="Shin J.-H."/>
        </authorList>
    </citation>
    <scope>NUCLEOTIDE SEQUENCE [LARGE SCALE GENOMIC DNA]</scope>
    <source>
        <strain evidence="4 5">KACC 14407</strain>
        <plasmid evidence="4 5">unnamed6</plasmid>
    </source>
</reference>
<dbReference type="Pfam" id="PF26382">
    <property type="entry name" value="BREX_PglY_6th"/>
    <property type="match status" value="1"/>
</dbReference>
<sequence>MTTDARPLIRDLIDIPERVHQGDFVLKLADGLDHAKATVRDYVVTPQLELCFDDALGFIKGAVTGGTSKAAYLHGSFGSGKSHFMAVLTLLLAGDPDARSIPELAKVVVRHDDWIQGRRFLLVPYHMIGSSDLESAILGQYAVHVRQLHPDAPVPGFYLSEKLFADAQNHRVTWGDNAFFSKLNAGKGENGENDDGWGTLDSGLWDADSFDAAIAQPVTGDERQRLIGDLIRVFFNSYADVAANKGNTFVSLDEGLAIMSSHAQSLGYDAVILFLDELILWLATHAADVNFVSREGSKLSKLVEALNSRPIPLVSFIARQRDLRELVGQNLAGALQLQFADVLKHWEARFHRITLEDRNLPLIAQKRVLRPVSRTAEETLDGAFDDFLKVRREVLDTLLGSTGEQAMFRQVYPFSPALVQTLIAVSSVLQRERTALKLMSQLLVERQNELRLGQIIPVGDLFDAIAEGDEPFSEAMKFHFENAKKLYRTKLLPLLERQNGVSWAEVEAETADSAKAQALRNDARLIKTLLLAALVPEVEALKGLTAPRLAALNHGSVRSPIPGRENNMVLTKLKGWGGEVGEIKTTEDANPVISIQITGVDTDPILASVASEDNPGNRRRLVRSMLFEMLGLPPDSDGFFLEYSMVWRGIRRQINIVYDNVREMADDRLRNQDGAWSVIFDFPFDEPNRWPADDIARLQEFKDGPVGRSDTIVWLPSFLSDKAMRDLGTLVKLNHLLTGERFADHARHLSAVDRDQARALLANQRSQLQQRLRACLEVAYGIASEPSDAVGATLEASQHLQSLNGFKPALPVGANFKAAFEKLLEQLFGYLYPAHPKFGTEVKPLALRKLQPDIERALADPEGRVFIADKTIRDSMRAIANPLKLGEMGETHFVLSRHWRSHFAQKHAQQGGAMTVKSLRAWMDEPQRMGVSREVQNLVILTYAEQTNRNFFKGTALIRPTLDSLDDELELREQALPPEEDWRLAVQRASSLFGLVPPDLRNATNVAKLSAQIAERAAELRPKLDALVRDLGHRLAALGIDADAANRMTTARSAQAMLAVIGAATSEKVITSLAGAELRTTETDVAKTLTSAGEVGLALRDSSWKVFETLRQLADHRQAAAASILDRIGQTLSMDERAVLLKPSLDDLHGRALKLLTDTAPAQPAPPPPPTTTRPGIGFSEEPVTIPHIVAPVEPLVEPDDVVITFDDRRNLSSGEAADLLDRLKRELAGHPEYRLNLSWKIVRKGRRP</sequence>
<evidence type="ECO:0000313" key="4">
    <source>
        <dbReference type="EMBL" id="QKS54336.1"/>
    </source>
</evidence>
<dbReference type="RefSeq" id="WP_149201507.1">
    <property type="nucleotide sequence ID" value="NZ_BSOV01000011.1"/>
</dbReference>
<protein>
    <submittedName>
        <fullName evidence="4">Phage resistance protein</fullName>
    </submittedName>
</protein>
<dbReference type="InterPro" id="IPR058748">
    <property type="entry name" value="PglY_5th"/>
</dbReference>
<feature type="domain" description="ATPase PglY C-terminal" evidence="3">
    <location>
        <begin position="986"/>
        <end position="1160"/>
    </location>
</feature>
<accession>A0A6N1ARW4</accession>
<feature type="domain" description="ATPase PglY 5th" evidence="2">
    <location>
        <begin position="847"/>
        <end position="944"/>
    </location>
</feature>
<evidence type="ECO:0000259" key="3">
    <source>
        <dbReference type="Pfam" id="PF26382"/>
    </source>
</evidence>
<feature type="region of interest" description="Disordered" evidence="1">
    <location>
        <begin position="1158"/>
        <end position="1180"/>
    </location>
</feature>
<dbReference type="Pfam" id="PF26381">
    <property type="entry name" value="BREX_PglY_5th"/>
    <property type="match status" value="1"/>
</dbReference>